<comment type="subcellular location">
    <subcellularLocation>
        <location evidence="1">Membrane</location>
    </subcellularLocation>
</comment>
<dbReference type="PIRSF" id="PIRSF031802">
    <property type="entry name" value="UCP031802"/>
    <property type="match status" value="1"/>
</dbReference>
<evidence type="ECO:0000259" key="7">
    <source>
        <dbReference type="Pfam" id="PF07219"/>
    </source>
</evidence>
<evidence type="ECO:0000313" key="8">
    <source>
        <dbReference type="EMBL" id="MFD2236489.1"/>
    </source>
</evidence>
<evidence type="ECO:0000256" key="5">
    <source>
        <dbReference type="SAM" id="MobiDB-lite"/>
    </source>
</evidence>
<dbReference type="RefSeq" id="WP_209737927.1">
    <property type="nucleotide sequence ID" value="NZ_CP072611.1"/>
</dbReference>
<dbReference type="Pfam" id="PF07219">
    <property type="entry name" value="HemY_N"/>
    <property type="match status" value="1"/>
</dbReference>
<keyword evidence="9" id="KW-1185">Reference proteome</keyword>
<dbReference type="InterPro" id="IPR011990">
    <property type="entry name" value="TPR-like_helical_dom_sf"/>
</dbReference>
<dbReference type="EMBL" id="JBHUIJ010000004">
    <property type="protein sequence ID" value="MFD2236489.1"/>
    <property type="molecule type" value="Genomic_DNA"/>
</dbReference>
<gene>
    <name evidence="8" type="ORF">ACFSKQ_03295</name>
</gene>
<proteinExistence type="predicted"/>
<evidence type="ECO:0000256" key="1">
    <source>
        <dbReference type="ARBA" id="ARBA00004370"/>
    </source>
</evidence>
<reference evidence="9" key="1">
    <citation type="journal article" date="2019" name="Int. J. Syst. Evol. Microbiol.">
        <title>The Global Catalogue of Microorganisms (GCM) 10K type strain sequencing project: providing services to taxonomists for standard genome sequencing and annotation.</title>
        <authorList>
            <consortium name="The Broad Institute Genomics Platform"/>
            <consortium name="The Broad Institute Genome Sequencing Center for Infectious Disease"/>
            <person name="Wu L."/>
            <person name="Ma J."/>
        </authorList>
    </citation>
    <scope>NUCLEOTIDE SEQUENCE [LARGE SCALE GENOMIC DNA]</scope>
    <source>
        <strain evidence="9">ZS-35-S2</strain>
    </source>
</reference>
<comment type="caution">
    <text evidence="8">The sequence shown here is derived from an EMBL/GenBank/DDBJ whole genome shotgun (WGS) entry which is preliminary data.</text>
</comment>
<dbReference type="InterPro" id="IPR010817">
    <property type="entry name" value="HemY_N"/>
</dbReference>
<protein>
    <submittedName>
        <fullName evidence="8">Heme biosynthesis protein HemY</fullName>
    </submittedName>
</protein>
<feature type="region of interest" description="Disordered" evidence="5">
    <location>
        <begin position="429"/>
        <end position="494"/>
    </location>
</feature>
<organism evidence="8 9">
    <name type="scientific">Aureimonas populi</name>
    <dbReference type="NCBI Taxonomy" id="1701758"/>
    <lineage>
        <taxon>Bacteria</taxon>
        <taxon>Pseudomonadati</taxon>
        <taxon>Pseudomonadota</taxon>
        <taxon>Alphaproteobacteria</taxon>
        <taxon>Hyphomicrobiales</taxon>
        <taxon>Aurantimonadaceae</taxon>
        <taxon>Aureimonas</taxon>
    </lineage>
</organism>
<evidence type="ECO:0000313" key="9">
    <source>
        <dbReference type="Proteomes" id="UP001597371"/>
    </source>
</evidence>
<keyword evidence="4 6" id="KW-0472">Membrane</keyword>
<feature type="domain" description="HemY N-terminal" evidence="7">
    <location>
        <begin position="26"/>
        <end position="134"/>
    </location>
</feature>
<dbReference type="InterPro" id="IPR016982">
    <property type="entry name" value="Mms48"/>
</dbReference>
<evidence type="ECO:0000256" key="6">
    <source>
        <dbReference type="SAM" id="Phobius"/>
    </source>
</evidence>
<feature type="transmembrane region" description="Helical" evidence="6">
    <location>
        <begin position="87"/>
        <end position="107"/>
    </location>
</feature>
<feature type="compositionally biased region" description="Basic and acidic residues" evidence="5">
    <location>
        <begin position="485"/>
        <end position="494"/>
    </location>
</feature>
<feature type="transmembrane region" description="Helical" evidence="6">
    <location>
        <begin position="43"/>
        <end position="66"/>
    </location>
</feature>
<keyword evidence="3 6" id="KW-1133">Transmembrane helix</keyword>
<feature type="compositionally biased region" description="Low complexity" evidence="5">
    <location>
        <begin position="467"/>
        <end position="482"/>
    </location>
</feature>
<accession>A0ABW5CGT5</accession>
<dbReference type="SUPFAM" id="SSF48452">
    <property type="entry name" value="TPR-like"/>
    <property type="match status" value="1"/>
</dbReference>
<evidence type="ECO:0000256" key="3">
    <source>
        <dbReference type="ARBA" id="ARBA00022989"/>
    </source>
</evidence>
<dbReference type="Gene3D" id="1.25.40.10">
    <property type="entry name" value="Tetratricopeptide repeat domain"/>
    <property type="match status" value="1"/>
</dbReference>
<dbReference type="Proteomes" id="UP001597371">
    <property type="component" value="Unassembled WGS sequence"/>
</dbReference>
<name>A0ABW5CGT5_9HYPH</name>
<sequence length="494" mass="53246">MFRILAFLLVVLILGLGFAWVADNPGDVTIAWLGREVETSFLTFLIAALLVVGAAILLFWLVSSLFSAPERIGGYFSARRRDKGYRALSGGILAAGAGDAATARRMLRKSERALDGRKEPLLRFLDAQTAMIEGDHGRARRLFEAMEKDEDTRLLALRGLFLEAERVNDPVAARHYAERAVRIAPHVPWAGGAVLELKAAEGDYDAALDILKAQRSSHLVDRQESNRLRAVLLTAKAQTQAETDPANARTAAREAQKLAPDLTPAALVAAKASIRLGDTRRASRILEKAWSEAPHPEVAELYVHAKPGLPAAERLQRAQRLLSLQPQSAESHLAVAHAALEARDLVLARREAEAAAAGDPRESVFLLLADIEDADTGDQGRVRAWMARALSAPRDPAWMAEGVVSPQWSPVSPVSGRLDAFKWSAPAERPAPARSIGGERAEPPAPPAVAAEPDPAPEEERPALTLSAGEAEPASSSSATEAVGEEERRQARFA</sequence>
<keyword evidence="2 6" id="KW-0812">Transmembrane</keyword>
<evidence type="ECO:0000256" key="4">
    <source>
        <dbReference type="ARBA" id="ARBA00023136"/>
    </source>
</evidence>
<evidence type="ECO:0000256" key="2">
    <source>
        <dbReference type="ARBA" id="ARBA00022692"/>
    </source>
</evidence>